<evidence type="ECO:0000313" key="12">
    <source>
        <dbReference type="EMBL" id="RAG81308.1"/>
    </source>
</evidence>
<evidence type="ECO:0000313" key="13">
    <source>
        <dbReference type="Proteomes" id="UP000248889"/>
    </source>
</evidence>
<keyword evidence="13" id="KW-1185">Reference proteome</keyword>
<dbReference type="Pfam" id="PF02278">
    <property type="entry name" value="Lyase_8"/>
    <property type="match status" value="1"/>
</dbReference>
<evidence type="ECO:0000256" key="6">
    <source>
        <dbReference type="PIRSR" id="PIRSR638970-1"/>
    </source>
</evidence>
<keyword evidence="3" id="KW-0964">Secreted</keyword>
<feature type="domain" description="Polysaccharide lyase 8 N-terminal alpha-helical" evidence="10">
    <location>
        <begin position="132"/>
        <end position="454"/>
    </location>
</feature>
<dbReference type="Pfam" id="PF02884">
    <property type="entry name" value="Lyase_8_C"/>
    <property type="match status" value="1"/>
</dbReference>
<accession>A0A2X0J1Q2</accession>
<dbReference type="InterPro" id="IPR008929">
    <property type="entry name" value="Chondroitin_lyas"/>
</dbReference>
<evidence type="ECO:0000259" key="8">
    <source>
        <dbReference type="Pfam" id="PF02278"/>
    </source>
</evidence>
<evidence type="ECO:0000259" key="10">
    <source>
        <dbReference type="Pfam" id="PF08124"/>
    </source>
</evidence>
<dbReference type="InterPro" id="IPR012970">
    <property type="entry name" value="Lyase_8_alpha_N"/>
</dbReference>
<dbReference type="GO" id="GO:0016837">
    <property type="term" value="F:carbon-oxygen lyase activity, acting on polysaccharides"/>
    <property type="evidence" value="ECO:0007669"/>
    <property type="project" value="UniProtKB-ARBA"/>
</dbReference>
<keyword evidence="5" id="KW-0456">Lyase</keyword>
<dbReference type="InterPro" id="IPR003159">
    <property type="entry name" value="Lyase_8_central_dom"/>
</dbReference>
<dbReference type="Gene3D" id="2.70.98.10">
    <property type="match status" value="1"/>
</dbReference>
<feature type="active site" evidence="6">
    <location>
        <position position="414"/>
    </location>
</feature>
<proteinExistence type="inferred from homology"/>
<sequence length="1076" mass="111043">MTAQRSLGEDRARHPLLRTRAGLVPRSRRVRSRRRCPSPPNATAGRPGPGPAGRRVSRRPAALARTRTSIEGIPHVSIPPPPLNPLPHLPQLSRRRLLQLGGAGLGALLLPLDAAPGAQAATDPYAALRTAWSAYLTGGAVNTSGSAYTAAISGLNAEAAAFLSSIQTGSGITSLWSDLPLGSVSANMSSSFARLKTLATAYVTPGTDYTGSSSVASTVLAGLDFMTGSSGPYRPSATPYSNWWDWQIGSSQLLEDTAVLMYAQLSSTQIANYCASIDAFVPDPTKQLIVPSSSTTSTGANRLDECRAVIVRGALGSDATAISAGVSALSPALPLVMCGDGLYADGSFTQHSGVAYTGTYGAIYFGDIVALVLLLQGSQWAITDPNLADVFTGVADGYAPMVYNGLMLDSVRGRAISRYNQPDASDGFSAALTLLRYAQASTDQSQAAEWKATAKGWLQRNTVRTIASTTPAIVNTTTGQSVTVSTAGVAGIALAESVLNDSSVTAAAEPTAHHQFPNMARAVHRRPGWAYSIAMCSDGIQRYEVINGENLHGWYTGDGMGYLYLDNDVAQFNDAYWDTVNPYQLPGTTADQGTLANSAGQATKPSTTWVGGSTLNGGYGAVGMQLQAYSTNLTAVKSWFCLDDAVVCLGAGISSTSGNHVLTTVENRNLHTTGNNTLSVNGTAQSTGPGWTSTLNGVHWASISGVGGYYFLWPAGANNVVFSETSDTGNWRSVNSGAPATLANDTRPYLSIAFDHGANPSGATYSYVLLPNYTEAQTASYASAPSVSVVSNTTTVQAVTDSALGVTMANFFAAGTAAGVTVSAPASVSTRTSGGQLTIAVSDPTWTSATVQVTVAASGYTAIASSDATVTVLSSSGGQITLLVETGDSRGATHSVTLATSGTALTPASSTLLTPTADTYVRDGSYAATNYGTATTFQVKNVNSAGTGYNRIALLKFSLSGVTPSAVSRAILWLNGNVEDSGGNQTGVTAYGLGSDTWTETGVTWNNTPSTTTAYGTGQISNTYDWVGLDVTALVKASTDGTAAIGVWQQSAGLAAVFFSREQGGGKGPVLEVISG</sequence>
<organism evidence="12 13">
    <name type="scientific">Streptacidiphilus pinicola</name>
    <dbReference type="NCBI Taxonomy" id="2219663"/>
    <lineage>
        <taxon>Bacteria</taxon>
        <taxon>Bacillati</taxon>
        <taxon>Actinomycetota</taxon>
        <taxon>Actinomycetes</taxon>
        <taxon>Kitasatosporales</taxon>
        <taxon>Streptomycetaceae</taxon>
        <taxon>Streptacidiphilus</taxon>
    </lineage>
</organism>
<evidence type="ECO:0000256" key="1">
    <source>
        <dbReference type="ARBA" id="ARBA00004613"/>
    </source>
</evidence>
<dbReference type="SUPFAM" id="SSF74650">
    <property type="entry name" value="Galactose mutarotase-like"/>
    <property type="match status" value="1"/>
</dbReference>
<gene>
    <name evidence="12" type="ORF">DN069_33500</name>
</gene>
<feature type="compositionally biased region" description="Basic residues" evidence="7">
    <location>
        <begin position="26"/>
        <end position="36"/>
    </location>
</feature>
<dbReference type="NCBIfam" id="NF033679">
    <property type="entry name" value="DNRLRE_dom"/>
    <property type="match status" value="1"/>
</dbReference>
<reference evidence="12 13" key="1">
    <citation type="submission" date="2018-06" db="EMBL/GenBank/DDBJ databases">
        <title>Streptacidiphilus pinicola sp. nov., isolated from pine grove soil.</title>
        <authorList>
            <person name="Roh S.G."/>
            <person name="Park S."/>
            <person name="Kim M.-K."/>
            <person name="Yun B.-R."/>
            <person name="Park J."/>
            <person name="Kim M.J."/>
            <person name="Kim Y.S."/>
            <person name="Kim S.B."/>
        </authorList>
    </citation>
    <scope>NUCLEOTIDE SEQUENCE [LARGE SCALE GENOMIC DNA]</scope>
    <source>
        <strain evidence="12 13">MMS16-CNU450</strain>
    </source>
</reference>
<dbReference type="GO" id="GO:0030246">
    <property type="term" value="F:carbohydrate binding"/>
    <property type="evidence" value="ECO:0007669"/>
    <property type="project" value="InterPro"/>
</dbReference>
<evidence type="ECO:0000256" key="4">
    <source>
        <dbReference type="ARBA" id="ARBA00022729"/>
    </source>
</evidence>
<name>A0A2X0J1Q2_9ACTN</name>
<dbReference type="InterPro" id="IPR006311">
    <property type="entry name" value="TAT_signal"/>
</dbReference>
<dbReference type="Pfam" id="PF24517">
    <property type="entry name" value="CBM96"/>
    <property type="match status" value="1"/>
</dbReference>
<dbReference type="Gene3D" id="1.50.10.100">
    <property type="entry name" value="Chondroitin AC/alginate lyase"/>
    <property type="match status" value="1"/>
</dbReference>
<feature type="region of interest" description="Disordered" evidence="7">
    <location>
        <begin position="1"/>
        <end position="63"/>
    </location>
</feature>
<dbReference type="PANTHER" id="PTHR38481:SF1">
    <property type="entry name" value="HYALURONATE LYASE"/>
    <property type="match status" value="1"/>
</dbReference>
<dbReference type="CDD" id="cd01083">
    <property type="entry name" value="GAG_Lyase"/>
    <property type="match status" value="1"/>
</dbReference>
<protein>
    <recommendedName>
        <fullName evidence="14">DNRLRE domain-containing protein</fullName>
    </recommendedName>
</protein>
<comment type="subcellular location">
    <subcellularLocation>
        <location evidence="1">Secreted</location>
    </subcellularLocation>
</comment>
<keyword evidence="4" id="KW-0732">Signal</keyword>
<evidence type="ECO:0008006" key="14">
    <source>
        <dbReference type="Google" id="ProtNLM"/>
    </source>
</evidence>
<dbReference type="GO" id="GO:0005576">
    <property type="term" value="C:extracellular region"/>
    <property type="evidence" value="ECO:0007669"/>
    <property type="project" value="UniProtKB-SubCell"/>
</dbReference>
<dbReference type="InterPro" id="IPR014718">
    <property type="entry name" value="GH-type_carb-bd"/>
</dbReference>
<feature type="domain" description="Carbohydrate-binding module family 96" evidence="11">
    <location>
        <begin position="912"/>
        <end position="1073"/>
    </location>
</feature>
<evidence type="ECO:0000256" key="5">
    <source>
        <dbReference type="ARBA" id="ARBA00023239"/>
    </source>
</evidence>
<evidence type="ECO:0000256" key="7">
    <source>
        <dbReference type="SAM" id="MobiDB-lite"/>
    </source>
</evidence>
<dbReference type="Pfam" id="PF08124">
    <property type="entry name" value="Lyase_8_N"/>
    <property type="match status" value="1"/>
</dbReference>
<comment type="caution">
    <text evidence="12">The sequence shown here is derived from an EMBL/GenBank/DDBJ whole genome shotgun (WGS) entry which is preliminary data.</text>
</comment>
<dbReference type="GO" id="GO:0005975">
    <property type="term" value="P:carbohydrate metabolic process"/>
    <property type="evidence" value="ECO:0007669"/>
    <property type="project" value="InterPro"/>
</dbReference>
<dbReference type="EMBL" id="QKYN01000166">
    <property type="protein sequence ID" value="RAG81308.1"/>
    <property type="molecule type" value="Genomic_DNA"/>
</dbReference>
<dbReference type="Gene3D" id="2.60.220.10">
    <property type="entry name" value="Polysaccharide lyase family 8-like, C-terminal"/>
    <property type="match status" value="1"/>
</dbReference>
<evidence type="ECO:0000259" key="9">
    <source>
        <dbReference type="Pfam" id="PF02884"/>
    </source>
</evidence>
<dbReference type="InterPro" id="IPR004103">
    <property type="entry name" value="Lyase_8_C"/>
</dbReference>
<comment type="similarity">
    <text evidence="2">Belongs to the polysaccharide lyase 8 family.</text>
</comment>
<dbReference type="InterPro" id="IPR038970">
    <property type="entry name" value="Lyase_8"/>
</dbReference>
<evidence type="ECO:0000256" key="3">
    <source>
        <dbReference type="ARBA" id="ARBA00022525"/>
    </source>
</evidence>
<dbReference type="InterPro" id="IPR011071">
    <property type="entry name" value="Lyase_8-like_C"/>
</dbReference>
<dbReference type="InterPro" id="IPR055372">
    <property type="entry name" value="CBM96"/>
</dbReference>
<dbReference type="Proteomes" id="UP000248889">
    <property type="component" value="Unassembled WGS sequence"/>
</dbReference>
<feature type="domain" description="Polysaccharide lyase family 8 C-terminal" evidence="9">
    <location>
        <begin position="788"/>
        <end position="852"/>
    </location>
</feature>
<feature type="domain" description="Polysaccharide lyase family 8 central" evidence="8">
    <location>
        <begin position="513"/>
        <end position="773"/>
    </location>
</feature>
<dbReference type="PANTHER" id="PTHR38481">
    <property type="entry name" value="HYALURONATE LYASE"/>
    <property type="match status" value="1"/>
</dbReference>
<feature type="active site" evidence="6">
    <location>
        <position position="360"/>
    </location>
</feature>
<dbReference type="PROSITE" id="PS51318">
    <property type="entry name" value="TAT"/>
    <property type="match status" value="1"/>
</dbReference>
<dbReference type="InterPro" id="IPR011013">
    <property type="entry name" value="Gal_mutarotase_sf_dom"/>
</dbReference>
<evidence type="ECO:0000256" key="2">
    <source>
        <dbReference type="ARBA" id="ARBA00006699"/>
    </source>
</evidence>
<dbReference type="SUPFAM" id="SSF48230">
    <property type="entry name" value="Chondroitin AC/alginate lyase"/>
    <property type="match status" value="1"/>
</dbReference>
<dbReference type="SUPFAM" id="SSF49863">
    <property type="entry name" value="Hyaluronate lyase-like, C-terminal domain"/>
    <property type="match status" value="1"/>
</dbReference>
<dbReference type="AlphaFoldDB" id="A0A2X0J1Q2"/>
<feature type="active site" evidence="6">
    <location>
        <position position="351"/>
    </location>
</feature>
<evidence type="ECO:0000259" key="11">
    <source>
        <dbReference type="Pfam" id="PF24517"/>
    </source>
</evidence>